<dbReference type="KEGG" id="pht:BLM14_05335"/>
<sequence length="87" mass="8918">MNKFVVAVLLSAISAGSAFAASVKNDETSAQTLVVTEGSSKTELQVGAGETVEFCNSGCFVTFPNGDREALTGSETVEIKGGKVSIK</sequence>
<feature type="chain" id="PRO_5014873664" evidence="1">
    <location>
        <begin position="21"/>
        <end position="87"/>
    </location>
</feature>
<gene>
    <name evidence="2" type="ORF">B5P45_05100</name>
</gene>
<dbReference type="RefSeq" id="WP_099998442.1">
    <property type="nucleotide sequence ID" value="NZ_CP017940.1"/>
</dbReference>
<accession>A0A2N9W2E7</accession>
<dbReference type="Proteomes" id="UP000232163">
    <property type="component" value="Unassembled WGS sequence"/>
</dbReference>
<evidence type="ECO:0000256" key="1">
    <source>
        <dbReference type="SAM" id="SignalP"/>
    </source>
</evidence>
<proteinExistence type="predicted"/>
<protein>
    <submittedName>
        <fullName evidence="2">Uncharacterized protein</fullName>
    </submittedName>
</protein>
<name>A0A2N9W2E7_9HYPH</name>
<reference evidence="2 3" key="1">
    <citation type="journal article" date="2017" name="Int J Environ Stud">
        <title>Does the Miocene-Pliocene relict legume Oxytropis triphylla form nitrogen-fixing nodules with a combination of bacterial strains?</title>
        <authorList>
            <person name="Safronova V."/>
            <person name="Belimov A."/>
            <person name="Sazanova A."/>
            <person name="Kuznetsova I."/>
            <person name="Popova J."/>
            <person name="Andronov E."/>
            <person name="Verkhozina A."/>
            <person name="Tikhonovich I."/>
        </authorList>
    </citation>
    <scope>NUCLEOTIDE SEQUENCE [LARGE SCALE GENOMIC DNA]</scope>
    <source>
        <strain evidence="2 3">Tri-38</strain>
    </source>
</reference>
<keyword evidence="1" id="KW-0732">Signal</keyword>
<evidence type="ECO:0000313" key="3">
    <source>
        <dbReference type="Proteomes" id="UP000232163"/>
    </source>
</evidence>
<feature type="signal peptide" evidence="1">
    <location>
        <begin position="1"/>
        <end position="20"/>
    </location>
</feature>
<evidence type="ECO:0000313" key="2">
    <source>
        <dbReference type="EMBL" id="PIO45915.1"/>
    </source>
</evidence>
<comment type="caution">
    <text evidence="2">The sequence shown here is derived from an EMBL/GenBank/DDBJ whole genome shotgun (WGS) entry which is preliminary data.</text>
</comment>
<dbReference type="OrthoDB" id="8279992at2"/>
<dbReference type="AlphaFoldDB" id="A0A2N9W2E7"/>
<organism evidence="2 3">
    <name type="scientific">Phyllobacterium zundukense</name>
    <dbReference type="NCBI Taxonomy" id="1867719"/>
    <lineage>
        <taxon>Bacteria</taxon>
        <taxon>Pseudomonadati</taxon>
        <taxon>Pseudomonadota</taxon>
        <taxon>Alphaproteobacteria</taxon>
        <taxon>Hyphomicrobiales</taxon>
        <taxon>Phyllobacteriaceae</taxon>
        <taxon>Phyllobacterium</taxon>
    </lineage>
</organism>
<dbReference type="EMBL" id="MZMT01000014">
    <property type="protein sequence ID" value="PIO45915.1"/>
    <property type="molecule type" value="Genomic_DNA"/>
</dbReference>
<keyword evidence="3" id="KW-1185">Reference proteome</keyword>